<dbReference type="Proteomes" id="UP000319313">
    <property type="component" value="Unassembled WGS sequence"/>
</dbReference>
<evidence type="ECO:0000313" key="2">
    <source>
        <dbReference type="Proteomes" id="UP000319313"/>
    </source>
</evidence>
<dbReference type="AlphaFoldDB" id="A0A552DBP4"/>
<dbReference type="EMBL" id="SFBL01000237">
    <property type="protein sequence ID" value="TRU19603.1"/>
    <property type="molecule type" value="Genomic_DNA"/>
</dbReference>
<gene>
    <name evidence="1" type="ORF">EWV81_23730</name>
</gene>
<reference evidence="1 2" key="1">
    <citation type="submission" date="2019-01" db="EMBL/GenBank/DDBJ databases">
        <title>Coherence of Microcystis species and biogeography revealed through population genomics.</title>
        <authorList>
            <person name="Perez-Carrascal O.M."/>
            <person name="Terrat Y."/>
            <person name="Giani A."/>
            <person name="Fortin N."/>
            <person name="Tromas N."/>
            <person name="Shapiro B.J."/>
        </authorList>
    </citation>
    <scope>NUCLEOTIDE SEQUENCE [LARGE SCALE GENOMIC DNA]</scope>
    <source>
        <strain evidence="1">Ma_SC_T_19800800_S464</strain>
    </source>
</reference>
<sequence length="105" mass="11705">MNIIFKQWNCRVIVSKYLKGGFPAIFLVDADNEEQIATATVNLIEYGIEPEPNHCYLKDYSENQGIVEILAGAGAVIPIQQIRLGNLTATLCKLSPQLIEELEKL</sequence>
<name>A0A552DBP4_MICAE</name>
<comment type="caution">
    <text evidence="1">The sequence shown here is derived from an EMBL/GenBank/DDBJ whole genome shotgun (WGS) entry which is preliminary data.</text>
</comment>
<accession>A0A552DBP4</accession>
<evidence type="ECO:0000313" key="1">
    <source>
        <dbReference type="EMBL" id="TRU19603.1"/>
    </source>
</evidence>
<protein>
    <submittedName>
        <fullName evidence="1">Uncharacterized protein</fullName>
    </submittedName>
</protein>
<organism evidence="1 2">
    <name type="scientific">Microcystis aeruginosa Ma_SC_T_19800800_S464</name>
    <dbReference type="NCBI Taxonomy" id="2486257"/>
    <lineage>
        <taxon>Bacteria</taxon>
        <taxon>Bacillati</taxon>
        <taxon>Cyanobacteriota</taxon>
        <taxon>Cyanophyceae</taxon>
        <taxon>Oscillatoriophycideae</taxon>
        <taxon>Chroococcales</taxon>
        <taxon>Microcystaceae</taxon>
        <taxon>Microcystis</taxon>
    </lineage>
</organism>
<proteinExistence type="predicted"/>